<sequence length="206" mass="23116">MEVEITFAGEINLKPKSEDAGKLKICISVSGTSIDRETPNFVLSYDDFESVVSSYPSDLKELKGWLDLAGLTHQYVDDATRKLTECIYNSLMSMVFSPVCATLVNIHCKIIPSPPQAHTNNIRLMIPASKLSVDRLARRIFKNDKKMKTSSNSDDNKCSICMKGFGKDEIVVTLPCGHEFDDTCIVKWFLINHACPLCRFELPCQE</sequence>
<dbReference type="EMBL" id="KB870805">
    <property type="protein sequence ID" value="EOA38721.1"/>
    <property type="molecule type" value="Genomic_DNA"/>
</dbReference>
<protein>
    <recommendedName>
        <fullName evidence="3">RING-type E3 ubiquitin transferase</fullName>
        <ecNumber evidence="3">2.3.2.27</ecNumber>
    </recommendedName>
</protein>
<evidence type="ECO:0000256" key="6">
    <source>
        <dbReference type="ARBA" id="ARBA00022723"/>
    </source>
</evidence>
<keyword evidence="7 12" id="KW-0863">Zinc-finger</keyword>
<dbReference type="InterPro" id="IPR013083">
    <property type="entry name" value="Znf_RING/FYVE/PHD"/>
</dbReference>
<reference evidence="15" key="1">
    <citation type="journal article" date="2013" name="Nat. Genet.">
        <title>The Capsella rubella genome and the genomic consequences of rapid mating system evolution.</title>
        <authorList>
            <person name="Slotte T."/>
            <person name="Hazzouri K.M."/>
            <person name="Agren J.A."/>
            <person name="Koenig D."/>
            <person name="Maumus F."/>
            <person name="Guo Y.L."/>
            <person name="Steige K."/>
            <person name="Platts A.E."/>
            <person name="Escobar J.S."/>
            <person name="Newman L.K."/>
            <person name="Wang W."/>
            <person name="Mandakova T."/>
            <person name="Vello E."/>
            <person name="Smith L.M."/>
            <person name="Henz S.R."/>
            <person name="Steffen J."/>
            <person name="Takuno S."/>
            <person name="Brandvain Y."/>
            <person name="Coop G."/>
            <person name="Andolfatto P."/>
            <person name="Hu T.T."/>
            <person name="Blanchette M."/>
            <person name="Clark R.M."/>
            <person name="Quesneville H."/>
            <person name="Nordborg M."/>
            <person name="Gaut B.S."/>
            <person name="Lysak M.A."/>
            <person name="Jenkins J."/>
            <person name="Grimwood J."/>
            <person name="Chapman J."/>
            <person name="Prochnik S."/>
            <person name="Shu S."/>
            <person name="Rokhsar D."/>
            <person name="Schmutz J."/>
            <person name="Weigel D."/>
            <person name="Wright S.I."/>
        </authorList>
    </citation>
    <scope>NUCLEOTIDE SEQUENCE [LARGE SCALE GENOMIC DNA]</scope>
    <source>
        <strain evidence="15">cv. Monte Gargano</strain>
    </source>
</reference>
<dbReference type="SUPFAM" id="SSF57850">
    <property type="entry name" value="RING/U-box"/>
    <property type="match status" value="1"/>
</dbReference>
<keyword evidence="6" id="KW-0479">Metal-binding</keyword>
<evidence type="ECO:0000259" key="13">
    <source>
        <dbReference type="PROSITE" id="PS50089"/>
    </source>
</evidence>
<dbReference type="GO" id="GO:0016020">
    <property type="term" value="C:membrane"/>
    <property type="evidence" value="ECO:0007669"/>
    <property type="project" value="UniProtKB-SubCell"/>
</dbReference>
<comment type="catalytic activity">
    <reaction evidence="1">
        <text>S-ubiquitinyl-[E2 ubiquitin-conjugating enzyme]-L-cysteine + [acceptor protein]-L-lysine = [E2 ubiquitin-conjugating enzyme]-L-cysteine + N(6)-ubiquitinyl-[acceptor protein]-L-lysine.</text>
        <dbReference type="EC" id="2.3.2.27"/>
    </reaction>
</comment>
<dbReference type="GO" id="GO:0006511">
    <property type="term" value="P:ubiquitin-dependent protein catabolic process"/>
    <property type="evidence" value="ECO:0007669"/>
    <property type="project" value="TreeGrafter"/>
</dbReference>
<dbReference type="Gene3D" id="3.30.40.10">
    <property type="entry name" value="Zinc/RING finger domain, C3HC4 (zinc finger)"/>
    <property type="match status" value="1"/>
</dbReference>
<dbReference type="Pfam" id="PF13639">
    <property type="entry name" value="zf-RING_2"/>
    <property type="match status" value="1"/>
</dbReference>
<keyword evidence="11" id="KW-0472">Membrane</keyword>
<comment type="subcellular location">
    <subcellularLocation>
        <location evidence="2">Membrane</location>
        <topology evidence="2">Multi-pass membrane protein</topology>
    </subcellularLocation>
</comment>
<evidence type="ECO:0000256" key="11">
    <source>
        <dbReference type="ARBA" id="ARBA00023136"/>
    </source>
</evidence>
<evidence type="ECO:0000256" key="8">
    <source>
        <dbReference type="ARBA" id="ARBA00022786"/>
    </source>
</evidence>
<evidence type="ECO:0000256" key="5">
    <source>
        <dbReference type="ARBA" id="ARBA00022692"/>
    </source>
</evidence>
<evidence type="ECO:0000313" key="15">
    <source>
        <dbReference type="Proteomes" id="UP000029121"/>
    </source>
</evidence>
<keyword evidence="15" id="KW-1185">Reference proteome</keyword>
<keyword evidence="8" id="KW-0833">Ubl conjugation pathway</keyword>
<dbReference type="PANTHER" id="PTHR45977:SF4">
    <property type="entry name" value="RING-TYPE DOMAIN-CONTAINING PROTEIN"/>
    <property type="match status" value="1"/>
</dbReference>
<evidence type="ECO:0000256" key="1">
    <source>
        <dbReference type="ARBA" id="ARBA00000900"/>
    </source>
</evidence>
<keyword evidence="5" id="KW-0812">Transmembrane</keyword>
<evidence type="ECO:0000256" key="9">
    <source>
        <dbReference type="ARBA" id="ARBA00022833"/>
    </source>
</evidence>
<dbReference type="SMART" id="SM00184">
    <property type="entry name" value="RING"/>
    <property type="match status" value="1"/>
</dbReference>
<evidence type="ECO:0000256" key="10">
    <source>
        <dbReference type="ARBA" id="ARBA00022989"/>
    </source>
</evidence>
<dbReference type="Proteomes" id="UP000029121">
    <property type="component" value="Unassembled WGS sequence"/>
</dbReference>
<evidence type="ECO:0000256" key="4">
    <source>
        <dbReference type="ARBA" id="ARBA00022679"/>
    </source>
</evidence>
<dbReference type="EC" id="2.3.2.27" evidence="3"/>
<keyword evidence="4" id="KW-0808">Transferase</keyword>
<dbReference type="GO" id="GO:0008270">
    <property type="term" value="F:zinc ion binding"/>
    <property type="evidence" value="ECO:0007669"/>
    <property type="project" value="UniProtKB-KW"/>
</dbReference>
<gene>
    <name evidence="14" type="ORF">CARUB_v10010838mg</name>
</gene>
<evidence type="ECO:0000256" key="7">
    <source>
        <dbReference type="ARBA" id="ARBA00022771"/>
    </source>
</evidence>
<feature type="domain" description="RING-type" evidence="13">
    <location>
        <begin position="158"/>
        <end position="199"/>
    </location>
</feature>
<dbReference type="KEGG" id="crb:17897318"/>
<evidence type="ECO:0000256" key="2">
    <source>
        <dbReference type="ARBA" id="ARBA00004141"/>
    </source>
</evidence>
<dbReference type="PROSITE" id="PS50089">
    <property type="entry name" value="ZF_RING_2"/>
    <property type="match status" value="1"/>
</dbReference>
<keyword evidence="9" id="KW-0862">Zinc</keyword>
<evidence type="ECO:0000313" key="14">
    <source>
        <dbReference type="EMBL" id="EOA38721.1"/>
    </source>
</evidence>
<dbReference type="GO" id="GO:0061630">
    <property type="term" value="F:ubiquitin protein ligase activity"/>
    <property type="evidence" value="ECO:0007669"/>
    <property type="project" value="UniProtKB-EC"/>
</dbReference>
<dbReference type="GO" id="GO:0016567">
    <property type="term" value="P:protein ubiquitination"/>
    <property type="evidence" value="ECO:0007669"/>
    <property type="project" value="TreeGrafter"/>
</dbReference>
<proteinExistence type="predicted"/>
<accession>R0GSF8</accession>
<name>R0GSF8_9BRAS</name>
<dbReference type="InterPro" id="IPR001841">
    <property type="entry name" value="Znf_RING"/>
</dbReference>
<dbReference type="PANTHER" id="PTHR45977">
    <property type="entry name" value="TARGET OF ERK KINASE MPK-1"/>
    <property type="match status" value="1"/>
</dbReference>
<organism evidence="14 15">
    <name type="scientific">Capsella rubella</name>
    <dbReference type="NCBI Taxonomy" id="81985"/>
    <lineage>
        <taxon>Eukaryota</taxon>
        <taxon>Viridiplantae</taxon>
        <taxon>Streptophyta</taxon>
        <taxon>Embryophyta</taxon>
        <taxon>Tracheophyta</taxon>
        <taxon>Spermatophyta</taxon>
        <taxon>Magnoliopsida</taxon>
        <taxon>eudicotyledons</taxon>
        <taxon>Gunneridae</taxon>
        <taxon>Pentapetalae</taxon>
        <taxon>rosids</taxon>
        <taxon>malvids</taxon>
        <taxon>Brassicales</taxon>
        <taxon>Brassicaceae</taxon>
        <taxon>Camelineae</taxon>
        <taxon>Capsella</taxon>
    </lineage>
</organism>
<dbReference type="OrthoDB" id="1036939at2759"/>
<evidence type="ECO:0000256" key="12">
    <source>
        <dbReference type="PROSITE-ProRule" id="PRU00175"/>
    </source>
</evidence>
<dbReference type="AlphaFoldDB" id="R0GSF8"/>
<keyword evidence="10" id="KW-1133">Transmembrane helix</keyword>
<dbReference type="eggNOG" id="KOG0800">
    <property type="taxonomic scope" value="Eukaryota"/>
</dbReference>
<evidence type="ECO:0000256" key="3">
    <source>
        <dbReference type="ARBA" id="ARBA00012483"/>
    </source>
</evidence>